<evidence type="ECO:0000256" key="1">
    <source>
        <dbReference type="SAM" id="Phobius"/>
    </source>
</evidence>
<name>A0A7X0RNF6_9BACL</name>
<feature type="transmembrane region" description="Helical" evidence="1">
    <location>
        <begin position="195"/>
        <end position="216"/>
    </location>
</feature>
<feature type="transmembrane region" description="Helical" evidence="1">
    <location>
        <begin position="259"/>
        <end position="280"/>
    </location>
</feature>
<feature type="transmembrane region" description="Helical" evidence="1">
    <location>
        <begin position="228"/>
        <end position="247"/>
    </location>
</feature>
<sequence length="290" mass="31257">MQTRQAGHSNPAVQLFQAEKALVLTGLLGFLLAGLCAVWVLLYGGPVGPDGDVSKAFSFNAAIGIFLLSTAMIVPSSGLGRKGKTIFRTVYVLLALYSYFAETTQNSRGVNPRFLKDGASSYDVAIGSIFALIALLLVVFYLFLAAQYLRPKVYERNPVWVLSIRYAMLAVMISFAAGILISMHQGRYFGPHGNIIWLHGLGFHALQALPFVAWATGRAGMDAPARRAMIHLSGAAYVLGLLAMGWQTLLGNAILSWSYLTFVAAGCFLVALVPVALSLLRRPAQRSEAA</sequence>
<protein>
    <submittedName>
        <fullName evidence="2">Uncharacterized protein</fullName>
    </submittedName>
</protein>
<reference evidence="2 3" key="1">
    <citation type="submission" date="2020-08" db="EMBL/GenBank/DDBJ databases">
        <title>Cohnella phylogeny.</title>
        <authorList>
            <person name="Dunlap C."/>
        </authorList>
    </citation>
    <scope>NUCLEOTIDE SEQUENCE [LARGE SCALE GENOMIC DNA]</scope>
    <source>
        <strain evidence="2 3">DSM 28246</strain>
    </source>
</reference>
<accession>A0A7X0RNF6</accession>
<comment type="caution">
    <text evidence="2">The sequence shown here is derived from an EMBL/GenBank/DDBJ whole genome shotgun (WGS) entry which is preliminary data.</text>
</comment>
<keyword evidence="1" id="KW-0472">Membrane</keyword>
<keyword evidence="3" id="KW-1185">Reference proteome</keyword>
<dbReference type="EMBL" id="JACJVP010000008">
    <property type="protein sequence ID" value="MBB6670498.1"/>
    <property type="molecule type" value="Genomic_DNA"/>
</dbReference>
<feature type="transmembrane region" description="Helical" evidence="1">
    <location>
        <begin position="86"/>
        <end position="104"/>
    </location>
</feature>
<evidence type="ECO:0000313" key="3">
    <source>
        <dbReference type="Proteomes" id="UP000547209"/>
    </source>
</evidence>
<feature type="transmembrane region" description="Helical" evidence="1">
    <location>
        <begin position="56"/>
        <end position="74"/>
    </location>
</feature>
<feature type="transmembrane region" description="Helical" evidence="1">
    <location>
        <begin position="164"/>
        <end position="183"/>
    </location>
</feature>
<dbReference type="Proteomes" id="UP000547209">
    <property type="component" value="Unassembled WGS sequence"/>
</dbReference>
<feature type="transmembrane region" description="Helical" evidence="1">
    <location>
        <begin position="124"/>
        <end position="144"/>
    </location>
</feature>
<organism evidence="2 3">
    <name type="scientific">Cohnella nanjingensis</name>
    <dbReference type="NCBI Taxonomy" id="1387779"/>
    <lineage>
        <taxon>Bacteria</taxon>
        <taxon>Bacillati</taxon>
        <taxon>Bacillota</taxon>
        <taxon>Bacilli</taxon>
        <taxon>Bacillales</taxon>
        <taxon>Paenibacillaceae</taxon>
        <taxon>Cohnella</taxon>
    </lineage>
</organism>
<keyword evidence="1" id="KW-1133">Transmembrane helix</keyword>
<gene>
    <name evidence="2" type="ORF">H7C19_07330</name>
</gene>
<feature type="transmembrane region" description="Helical" evidence="1">
    <location>
        <begin position="21"/>
        <end position="44"/>
    </location>
</feature>
<dbReference type="AlphaFoldDB" id="A0A7X0RNF6"/>
<proteinExistence type="predicted"/>
<keyword evidence="1" id="KW-0812">Transmembrane</keyword>
<evidence type="ECO:0000313" key="2">
    <source>
        <dbReference type="EMBL" id="MBB6670498.1"/>
    </source>
</evidence>